<dbReference type="Proteomes" id="UP000182192">
    <property type="component" value="Unassembled WGS sequence"/>
</dbReference>
<evidence type="ECO:0000313" key="1">
    <source>
        <dbReference type="EMBL" id="SFC84128.1"/>
    </source>
</evidence>
<gene>
    <name evidence="1" type="ORF">SAMN02910406_02491</name>
</gene>
<dbReference type="AlphaFoldDB" id="A0A1I1MLS8"/>
<protein>
    <submittedName>
        <fullName evidence="1">Uncharacterized protein</fullName>
    </submittedName>
</protein>
<dbReference type="EMBL" id="FOKQ01000022">
    <property type="protein sequence ID" value="SFC84128.1"/>
    <property type="molecule type" value="Genomic_DNA"/>
</dbReference>
<organism evidence="1 2">
    <name type="scientific">Ruminococcus albus</name>
    <dbReference type="NCBI Taxonomy" id="1264"/>
    <lineage>
        <taxon>Bacteria</taxon>
        <taxon>Bacillati</taxon>
        <taxon>Bacillota</taxon>
        <taxon>Clostridia</taxon>
        <taxon>Eubacteriales</taxon>
        <taxon>Oscillospiraceae</taxon>
        <taxon>Ruminococcus</taxon>
    </lineage>
</organism>
<reference evidence="1 2" key="1">
    <citation type="submission" date="2016-10" db="EMBL/GenBank/DDBJ databases">
        <authorList>
            <person name="de Groot N.N."/>
        </authorList>
    </citation>
    <scope>NUCLEOTIDE SEQUENCE [LARGE SCALE GENOMIC DNA]</scope>
    <source>
        <strain evidence="1 2">AR67</strain>
    </source>
</reference>
<sequence length="156" mass="18192">MAIHNFRELLEKNEGAEFVIHVQSEEELEELVTALEALGYEYALPFLGTIREMAEGFREDDGADGCWRISRERGVAYNDSVEHWRFFSNNIVEMRDGSIAYNDGDYDERSAAVEKEKLRYAFFEDEDKDNARKLFGFENAADTDIQKWLDEKFPVK</sequence>
<proteinExistence type="predicted"/>
<evidence type="ECO:0000313" key="2">
    <source>
        <dbReference type="Proteomes" id="UP000182192"/>
    </source>
</evidence>
<dbReference type="OrthoDB" id="9827077at2"/>
<dbReference type="RefSeq" id="WP_074962138.1">
    <property type="nucleotide sequence ID" value="NZ_FOKQ01000022.1"/>
</dbReference>
<accession>A0A1I1MLS8</accession>
<name>A0A1I1MLS8_RUMAL</name>